<evidence type="ECO:0000313" key="3">
    <source>
        <dbReference type="Proteomes" id="UP001138997"/>
    </source>
</evidence>
<gene>
    <name evidence="2" type="ORF">LR394_23000</name>
</gene>
<keyword evidence="3" id="KW-1185">Reference proteome</keyword>
<protein>
    <submittedName>
        <fullName evidence="2">Uncharacterized protein</fullName>
    </submittedName>
</protein>
<comment type="caution">
    <text evidence="2">The sequence shown here is derived from an EMBL/GenBank/DDBJ whole genome shotgun (WGS) entry which is preliminary data.</text>
</comment>
<reference evidence="2" key="1">
    <citation type="submission" date="2021-11" db="EMBL/GenBank/DDBJ databases">
        <title>Streptomyces corallinus and Kineosporia corallina sp. nov., two new coral-derived marine actinobacteria.</title>
        <authorList>
            <person name="Buangrab K."/>
            <person name="Sutthacheep M."/>
            <person name="Yeemin T."/>
            <person name="Harunari E."/>
            <person name="Igarashi Y."/>
            <person name="Sripreechasak P."/>
            <person name="Kanchanasin P."/>
            <person name="Tanasupawat S."/>
            <person name="Phongsopitanun W."/>
        </authorList>
    </citation>
    <scope>NUCLEOTIDE SEQUENCE</scope>
    <source>
        <strain evidence="2">JCM 31032</strain>
    </source>
</reference>
<dbReference type="AlphaFoldDB" id="A0A9X1SVL3"/>
<evidence type="ECO:0000313" key="2">
    <source>
        <dbReference type="EMBL" id="MCD5313779.1"/>
    </source>
</evidence>
<name>A0A9X1SVL3_9ACTN</name>
<proteinExistence type="predicted"/>
<dbReference type="RefSeq" id="WP_231445357.1">
    <property type="nucleotide sequence ID" value="NZ_JAJOMB010000013.1"/>
</dbReference>
<sequence length="238" mass="25645">MSTNLRRRAVWPLAGVGVLAAVIALAGYVQPISADSGLEPGRYERRFAYTDETWIEEVERCVVTTSAGALRATWTEPAWNLRGPGWSSPRLSDVKTEIEIKDACGDQGRRTMVESLRAGTSWASETCAEPLVEADSIWGLASGDSPDCSADRIVEGGLLHEDPLPEDEAEGSGPTTGLQHSYGQDLAWDGPIHEAALCLHGAVVVELEVALDEGSTVTYAQPEPDQICLDQNNAWALR</sequence>
<feature type="compositionally biased region" description="Polar residues" evidence="1">
    <location>
        <begin position="173"/>
        <end position="182"/>
    </location>
</feature>
<dbReference type="Proteomes" id="UP001138997">
    <property type="component" value="Unassembled WGS sequence"/>
</dbReference>
<dbReference type="EMBL" id="JAJOMB010000013">
    <property type="protein sequence ID" value="MCD5313779.1"/>
    <property type="molecule type" value="Genomic_DNA"/>
</dbReference>
<feature type="region of interest" description="Disordered" evidence="1">
    <location>
        <begin position="161"/>
        <end position="182"/>
    </location>
</feature>
<evidence type="ECO:0000256" key="1">
    <source>
        <dbReference type="SAM" id="MobiDB-lite"/>
    </source>
</evidence>
<accession>A0A9X1SVL3</accession>
<organism evidence="2 3">
    <name type="scientific">Kineosporia babensis</name>
    <dbReference type="NCBI Taxonomy" id="499548"/>
    <lineage>
        <taxon>Bacteria</taxon>
        <taxon>Bacillati</taxon>
        <taxon>Actinomycetota</taxon>
        <taxon>Actinomycetes</taxon>
        <taxon>Kineosporiales</taxon>
        <taxon>Kineosporiaceae</taxon>
        <taxon>Kineosporia</taxon>
    </lineage>
</organism>